<dbReference type="PANTHER" id="PTHR28020:SF1">
    <property type="entry name" value="YAP1-BINDING PROTEIN 1-RELATED"/>
    <property type="match status" value="1"/>
</dbReference>
<accession>A0A1E3QL76</accession>
<dbReference type="EMBL" id="KV454438">
    <property type="protein sequence ID" value="ODQ77842.1"/>
    <property type="molecule type" value="Genomic_DNA"/>
</dbReference>
<dbReference type="AlphaFoldDB" id="A0A1E3QL76"/>
<dbReference type="STRING" id="984486.A0A1E3QL76"/>
<name>A0A1E3QL76_9ASCO</name>
<dbReference type="Pfam" id="PF08568">
    <property type="entry name" value="Kinetochor_Ybp2"/>
    <property type="match status" value="1"/>
</dbReference>
<evidence type="ECO:0008006" key="3">
    <source>
        <dbReference type="Google" id="ProtNLM"/>
    </source>
</evidence>
<sequence>MSDTESPSSPLPAFETIIQNIELAAKDAIESKDYLSYSTLLDIYLDNPYAFTEEQRTAIVTQLLDVLSNTEGSKELIYEVGWDLPALLLKYLHSHFAFHTPIRNAPCFHQCVKIFDLLSRFGNPKELFLKSCELLSVTTRVDADDAGHAFANADRILLLKFYLTLELMSATLKRIVTIYPSRFLSMALTALLSFVNKNIQGMDNVEFVVKRLYVFTRDYVPPQIPADDQDAEIEDEEYLQAKLLKSFSTHLVEIVGRQFSIGWSMELYPKLVGYKNGTPKEQTKTYAETDLHDLEDADGDLFSKRGELMDRMMELVISQDVDLRQCFDEEISKTRDLQELLQVFAENPSVSENDLNEHFVTLIVQEYYQQASANKAEMKEIPLSSIGLLTLYAHKTLEGARPVIQTSYADLSAIDIFLLTLRYYLPLMASTNAAKSFSNKALNDVLLSFALLKVIMISETDAATLLSLSKSSAIVRIIIKAYLQVLLTECCSNMDLSVNHRMVFFTLMTKVLALVSDDVSFEFIADSLKSCPFPNGKVALIGVLKDLCVKDKKQKDSTDELTEKLATVKLSGPPLPPRSTKFIPLTHTRKLTILQSISQTVDELFHDPHTIQPAQSQMLIAYLNFLVATKQFFIQDEDSSMLLEEIVEKLDAKLAEVKSSYEEGKDGQEMDTVVGLLELGLERLGL</sequence>
<keyword evidence="2" id="KW-1185">Reference proteome</keyword>
<dbReference type="Proteomes" id="UP000094336">
    <property type="component" value="Unassembled WGS sequence"/>
</dbReference>
<dbReference type="GO" id="GO:0034599">
    <property type="term" value="P:cellular response to oxidative stress"/>
    <property type="evidence" value="ECO:0007669"/>
    <property type="project" value="InterPro"/>
</dbReference>
<dbReference type="InterPro" id="IPR040347">
    <property type="entry name" value="YBP1/2"/>
</dbReference>
<dbReference type="PANTHER" id="PTHR28020">
    <property type="entry name" value="YAP1-BINDING PROTEIN 1-RELATED"/>
    <property type="match status" value="1"/>
</dbReference>
<evidence type="ECO:0000313" key="1">
    <source>
        <dbReference type="EMBL" id="ODQ77842.1"/>
    </source>
</evidence>
<dbReference type="GeneID" id="30150812"/>
<organism evidence="1 2">
    <name type="scientific">Babjeviella inositovora NRRL Y-12698</name>
    <dbReference type="NCBI Taxonomy" id="984486"/>
    <lineage>
        <taxon>Eukaryota</taxon>
        <taxon>Fungi</taxon>
        <taxon>Dikarya</taxon>
        <taxon>Ascomycota</taxon>
        <taxon>Saccharomycotina</taxon>
        <taxon>Pichiomycetes</taxon>
        <taxon>Serinales incertae sedis</taxon>
        <taxon>Babjeviella</taxon>
    </lineage>
</organism>
<dbReference type="GO" id="GO:0005737">
    <property type="term" value="C:cytoplasm"/>
    <property type="evidence" value="ECO:0007669"/>
    <property type="project" value="TreeGrafter"/>
</dbReference>
<protein>
    <recommendedName>
        <fullName evidence="3">DUF1760-domain-containing protein</fullName>
    </recommendedName>
</protein>
<gene>
    <name evidence="1" type="ORF">BABINDRAFT_94553</name>
</gene>
<reference evidence="2" key="1">
    <citation type="submission" date="2016-05" db="EMBL/GenBank/DDBJ databases">
        <title>Comparative genomics of biotechnologically important yeasts.</title>
        <authorList>
            <consortium name="DOE Joint Genome Institute"/>
            <person name="Riley R."/>
            <person name="Haridas S."/>
            <person name="Wolfe K.H."/>
            <person name="Lopes M.R."/>
            <person name="Hittinger C.T."/>
            <person name="Goker M."/>
            <person name="Salamov A."/>
            <person name="Wisecaver J."/>
            <person name="Long T.M."/>
            <person name="Aerts A.L."/>
            <person name="Barry K."/>
            <person name="Choi C."/>
            <person name="Clum A."/>
            <person name="Coughlan A.Y."/>
            <person name="Deshpande S."/>
            <person name="Douglass A.P."/>
            <person name="Hanson S.J."/>
            <person name="Klenk H.-P."/>
            <person name="Labutti K."/>
            <person name="Lapidus A."/>
            <person name="Lindquist E."/>
            <person name="Lipzen A."/>
            <person name="Meier-Kolthoff J.P."/>
            <person name="Ohm R.A."/>
            <person name="Otillar R.P."/>
            <person name="Pangilinan J."/>
            <person name="Peng Y."/>
            <person name="Rokas A."/>
            <person name="Rosa C.A."/>
            <person name="Scheuner C."/>
            <person name="Sibirny A.A."/>
            <person name="Slot J.C."/>
            <person name="Stielow J.B."/>
            <person name="Sun H."/>
            <person name="Kurtzman C.P."/>
            <person name="Blackwell M."/>
            <person name="Grigoriev I.V."/>
            <person name="Jeffries T.W."/>
        </authorList>
    </citation>
    <scope>NUCLEOTIDE SEQUENCE [LARGE SCALE GENOMIC DNA]</scope>
    <source>
        <strain evidence="2">NRRL Y-12698</strain>
    </source>
</reference>
<evidence type="ECO:0000313" key="2">
    <source>
        <dbReference type="Proteomes" id="UP000094336"/>
    </source>
</evidence>
<dbReference type="InterPro" id="IPR013877">
    <property type="entry name" value="YAP-bd/ALF4/Glomulin"/>
</dbReference>
<proteinExistence type="predicted"/>
<dbReference type="RefSeq" id="XP_018983170.1">
    <property type="nucleotide sequence ID" value="XM_019132959.1"/>
</dbReference>
<dbReference type="OrthoDB" id="5396786at2759"/>